<keyword evidence="5" id="KW-1185">Reference proteome</keyword>
<dbReference type="EMBL" id="JBHMDM010000005">
    <property type="protein sequence ID" value="MFB9377667.1"/>
    <property type="molecule type" value="Genomic_DNA"/>
</dbReference>
<keyword evidence="2" id="KW-0520">NAD</keyword>
<sequence length="313" mass="31762">MTSPLAVHLGPQTPDPVVRAVEGAGGRLVAVEEARAVVWVGDAASFTEAFGERGAGLPPTVEWVQLPSAGIESWFSAGIVDEDRVWTSAVGAYGSAVAEHAVALLLAGVRGLGRAARARSWDNGAAAEGQVSLRGATVAVLGAGGIGALTIPVLNALGARVIAVTRSGREVPGAAECLPAAETTTIFERADHVIVAAPATAETAALVGAAELAALGPQGWVVNIARGSLVDTEALVEALRDGRIGGAALDVTDPEPLPDGHPLWADPRVIITPHSANPPSLQTPALAERIGENVRRFAAGEELLGRVDPGAGY</sequence>
<dbReference type="SUPFAM" id="SSF51735">
    <property type="entry name" value="NAD(P)-binding Rossmann-fold domains"/>
    <property type="match status" value="1"/>
</dbReference>
<dbReference type="Gene3D" id="3.40.50.720">
    <property type="entry name" value="NAD(P)-binding Rossmann-like Domain"/>
    <property type="match status" value="2"/>
</dbReference>
<evidence type="ECO:0000256" key="2">
    <source>
        <dbReference type="ARBA" id="ARBA00023027"/>
    </source>
</evidence>
<gene>
    <name evidence="4" type="ORF">ACFFVI_11890</name>
</gene>
<dbReference type="InterPro" id="IPR036291">
    <property type="entry name" value="NAD(P)-bd_dom_sf"/>
</dbReference>
<dbReference type="CDD" id="cd12159">
    <property type="entry name" value="2-Hacid_dh_2"/>
    <property type="match status" value="1"/>
</dbReference>
<dbReference type="PANTHER" id="PTHR43333:SF1">
    <property type="entry name" value="D-ISOMER SPECIFIC 2-HYDROXYACID DEHYDROGENASE NAD-BINDING DOMAIN-CONTAINING PROTEIN"/>
    <property type="match status" value="1"/>
</dbReference>
<evidence type="ECO:0000313" key="4">
    <source>
        <dbReference type="EMBL" id="MFB9377667.1"/>
    </source>
</evidence>
<accession>A0ABV5LUA4</accession>
<keyword evidence="1" id="KW-0560">Oxidoreductase</keyword>
<comment type="caution">
    <text evidence="4">The sequence shown here is derived from an EMBL/GenBank/DDBJ whole genome shotgun (WGS) entry which is preliminary data.</text>
</comment>
<dbReference type="RefSeq" id="WP_380138735.1">
    <property type="nucleotide sequence ID" value="NZ_JBHLUI010000010.1"/>
</dbReference>
<organism evidence="4 5">
    <name type="scientific">Kineococcus gynurae</name>
    <dbReference type="NCBI Taxonomy" id="452979"/>
    <lineage>
        <taxon>Bacteria</taxon>
        <taxon>Bacillati</taxon>
        <taxon>Actinomycetota</taxon>
        <taxon>Actinomycetes</taxon>
        <taxon>Kineosporiales</taxon>
        <taxon>Kineosporiaceae</taxon>
        <taxon>Kineococcus</taxon>
    </lineage>
</organism>
<name>A0ABV5LUA4_9ACTN</name>
<evidence type="ECO:0000313" key="5">
    <source>
        <dbReference type="Proteomes" id="UP001589748"/>
    </source>
</evidence>
<protein>
    <submittedName>
        <fullName evidence="4">D-isomer specific 2-hydroxyacid dehydrogenase family protein</fullName>
    </submittedName>
</protein>
<dbReference type="Pfam" id="PF02826">
    <property type="entry name" value="2-Hacid_dh_C"/>
    <property type="match status" value="1"/>
</dbReference>
<dbReference type="PANTHER" id="PTHR43333">
    <property type="entry name" value="2-HACID_DH_C DOMAIN-CONTAINING PROTEIN"/>
    <property type="match status" value="1"/>
</dbReference>
<dbReference type="Proteomes" id="UP001589748">
    <property type="component" value="Unassembled WGS sequence"/>
</dbReference>
<proteinExistence type="predicted"/>
<reference evidence="4 5" key="1">
    <citation type="submission" date="2024-09" db="EMBL/GenBank/DDBJ databases">
        <authorList>
            <person name="Sun Q."/>
            <person name="Mori K."/>
        </authorList>
    </citation>
    <scope>NUCLEOTIDE SEQUENCE [LARGE SCALE GENOMIC DNA]</scope>
    <source>
        <strain evidence="4 5">TISTR 1856</strain>
    </source>
</reference>
<dbReference type="InterPro" id="IPR006140">
    <property type="entry name" value="D-isomer_DH_NAD-bd"/>
</dbReference>
<evidence type="ECO:0000259" key="3">
    <source>
        <dbReference type="Pfam" id="PF02826"/>
    </source>
</evidence>
<feature type="domain" description="D-isomer specific 2-hydroxyacid dehydrogenase NAD-binding" evidence="3">
    <location>
        <begin position="103"/>
        <end position="276"/>
    </location>
</feature>
<evidence type="ECO:0000256" key="1">
    <source>
        <dbReference type="ARBA" id="ARBA00023002"/>
    </source>
</evidence>